<protein>
    <submittedName>
        <fullName evidence="4">1803520Bcalmodulin 1</fullName>
    </submittedName>
</protein>
<dbReference type="InterPro" id="IPR011992">
    <property type="entry name" value="EF-hand-dom_pair"/>
</dbReference>
<dbReference type="Pfam" id="PF13499">
    <property type="entry name" value="EF-hand_7"/>
    <property type="match status" value="2"/>
</dbReference>
<dbReference type="InterPro" id="IPR018247">
    <property type="entry name" value="EF_Hand_1_Ca_BS"/>
</dbReference>
<feature type="compositionally biased region" description="Polar residues" evidence="3">
    <location>
        <begin position="1"/>
        <end position="40"/>
    </location>
</feature>
<dbReference type="PROSITE" id="PS00018">
    <property type="entry name" value="EF_HAND_1"/>
    <property type="match status" value="4"/>
</dbReference>
<dbReference type="InterPro" id="IPR002048">
    <property type="entry name" value="EF_hand_dom"/>
</dbReference>
<evidence type="ECO:0000256" key="2">
    <source>
        <dbReference type="ARBA" id="ARBA00022837"/>
    </source>
</evidence>
<dbReference type="Gene3D" id="1.10.238.10">
    <property type="entry name" value="EF-hand"/>
    <property type="match status" value="1"/>
</dbReference>
<dbReference type="EMBL" id="CACRXK020001610">
    <property type="protein sequence ID" value="CAB3990151.1"/>
    <property type="molecule type" value="Genomic_DNA"/>
</dbReference>
<name>A0A6S7H117_PARCT</name>
<dbReference type="FunFam" id="1.10.238.10:FF:000001">
    <property type="entry name" value="Calmodulin 1"/>
    <property type="match status" value="1"/>
</dbReference>
<dbReference type="PROSITE" id="PS50222">
    <property type="entry name" value="EF_HAND_2"/>
    <property type="match status" value="4"/>
</dbReference>
<accession>A0A6S7H117</accession>
<proteinExistence type="predicted"/>
<dbReference type="PANTHER" id="PTHR23048:SF0">
    <property type="entry name" value="CALMODULIN LIKE 3"/>
    <property type="match status" value="1"/>
</dbReference>
<evidence type="ECO:0000256" key="3">
    <source>
        <dbReference type="SAM" id="MobiDB-lite"/>
    </source>
</evidence>
<dbReference type="InterPro" id="IPR050230">
    <property type="entry name" value="CALM/Myosin/TropC-like"/>
</dbReference>
<reference evidence="4" key="1">
    <citation type="submission" date="2020-04" db="EMBL/GenBank/DDBJ databases">
        <authorList>
            <person name="Alioto T."/>
            <person name="Alioto T."/>
            <person name="Gomez Garrido J."/>
        </authorList>
    </citation>
    <scope>NUCLEOTIDE SEQUENCE</scope>
    <source>
        <strain evidence="4">A484AB</strain>
    </source>
</reference>
<dbReference type="FunFam" id="1.10.238.10:FF:000003">
    <property type="entry name" value="Calmodulin A"/>
    <property type="match status" value="1"/>
</dbReference>
<evidence type="ECO:0000313" key="5">
    <source>
        <dbReference type="Proteomes" id="UP001152795"/>
    </source>
</evidence>
<evidence type="ECO:0000256" key="1">
    <source>
        <dbReference type="ARBA" id="ARBA00022737"/>
    </source>
</evidence>
<evidence type="ECO:0000313" key="4">
    <source>
        <dbReference type="EMBL" id="CAB3990151.1"/>
    </source>
</evidence>
<keyword evidence="1" id="KW-0677">Repeat</keyword>
<dbReference type="GO" id="GO:0005509">
    <property type="term" value="F:calcium ion binding"/>
    <property type="evidence" value="ECO:0007669"/>
    <property type="project" value="InterPro"/>
</dbReference>
<dbReference type="SUPFAM" id="SSF47473">
    <property type="entry name" value="EF-hand"/>
    <property type="match status" value="1"/>
</dbReference>
<sequence length="210" mass="24042">MSRYYQSRNYNEAPAQKQSYGGTSYGKTNTSQNYGASQNYGRGGRKENDEERLMRSLFSTFDNDGDGHISQPEFLKMLSSLGYTISSHEVTQLVNSFDQNGDGEMDFTEFMNMVKYLKSKGYEYGKEALENKIRKAFSVLDANQDGYLSRAELRYVLCNTGNRLSPAEFEDFLKTFDLDNDGHVSCEEYIKIACSSLIDYMDEIVRMKAR</sequence>
<dbReference type="AlphaFoldDB" id="A0A6S7H117"/>
<feature type="region of interest" description="Disordered" evidence="3">
    <location>
        <begin position="1"/>
        <end position="49"/>
    </location>
</feature>
<dbReference type="PANTHER" id="PTHR23048">
    <property type="entry name" value="MYOSIN LIGHT CHAIN 1, 3"/>
    <property type="match status" value="1"/>
</dbReference>
<dbReference type="GO" id="GO:0016460">
    <property type="term" value="C:myosin II complex"/>
    <property type="evidence" value="ECO:0007669"/>
    <property type="project" value="TreeGrafter"/>
</dbReference>
<dbReference type="OrthoDB" id="26525at2759"/>
<keyword evidence="2" id="KW-0106">Calcium</keyword>
<gene>
    <name evidence="4" type="ORF">PACLA_8A048572</name>
</gene>
<organism evidence="4 5">
    <name type="scientific">Paramuricea clavata</name>
    <name type="common">Red gorgonian</name>
    <name type="synonym">Violescent sea-whip</name>
    <dbReference type="NCBI Taxonomy" id="317549"/>
    <lineage>
        <taxon>Eukaryota</taxon>
        <taxon>Metazoa</taxon>
        <taxon>Cnidaria</taxon>
        <taxon>Anthozoa</taxon>
        <taxon>Octocorallia</taxon>
        <taxon>Malacalcyonacea</taxon>
        <taxon>Plexauridae</taxon>
        <taxon>Paramuricea</taxon>
    </lineage>
</organism>
<dbReference type="Proteomes" id="UP001152795">
    <property type="component" value="Unassembled WGS sequence"/>
</dbReference>
<comment type="caution">
    <text evidence="4">The sequence shown here is derived from an EMBL/GenBank/DDBJ whole genome shotgun (WGS) entry which is preliminary data.</text>
</comment>
<keyword evidence="5" id="KW-1185">Reference proteome</keyword>
<dbReference type="SMART" id="SM00054">
    <property type="entry name" value="EFh"/>
    <property type="match status" value="4"/>
</dbReference>